<organism evidence="1 2">
    <name type="scientific">Araneus ventricosus</name>
    <name type="common">Orbweaver spider</name>
    <name type="synonym">Epeira ventricosa</name>
    <dbReference type="NCBI Taxonomy" id="182803"/>
    <lineage>
        <taxon>Eukaryota</taxon>
        <taxon>Metazoa</taxon>
        <taxon>Ecdysozoa</taxon>
        <taxon>Arthropoda</taxon>
        <taxon>Chelicerata</taxon>
        <taxon>Arachnida</taxon>
        <taxon>Araneae</taxon>
        <taxon>Araneomorphae</taxon>
        <taxon>Entelegynae</taxon>
        <taxon>Araneoidea</taxon>
        <taxon>Araneidae</taxon>
        <taxon>Araneus</taxon>
    </lineage>
</organism>
<keyword evidence="2" id="KW-1185">Reference proteome</keyword>
<evidence type="ECO:0000313" key="2">
    <source>
        <dbReference type="Proteomes" id="UP000499080"/>
    </source>
</evidence>
<evidence type="ECO:0000313" key="1">
    <source>
        <dbReference type="EMBL" id="GBN02392.1"/>
    </source>
</evidence>
<dbReference type="EMBL" id="BGPR01004698">
    <property type="protein sequence ID" value="GBN02392.1"/>
    <property type="molecule type" value="Genomic_DNA"/>
</dbReference>
<comment type="caution">
    <text evidence="1">The sequence shown here is derived from an EMBL/GenBank/DDBJ whole genome shotgun (WGS) entry which is preliminary data.</text>
</comment>
<gene>
    <name evidence="1" type="ORF">AVEN_19008_1</name>
</gene>
<sequence>MDAELKYYVDQFDGANFAIWERRIESIFVEKDLDKFSEADETKENEVSASKKAYALMFWLRDRNGDLSVPSRRS</sequence>
<name>A0A4Y2KK30_ARAVE</name>
<protein>
    <recommendedName>
        <fullName evidence="3">DUF4219 domain-containing protein</fullName>
    </recommendedName>
</protein>
<accession>A0A4Y2KK30</accession>
<dbReference type="Proteomes" id="UP000499080">
    <property type="component" value="Unassembled WGS sequence"/>
</dbReference>
<dbReference type="AlphaFoldDB" id="A0A4Y2KK30"/>
<reference evidence="1 2" key="1">
    <citation type="journal article" date="2019" name="Sci. Rep.">
        <title>Orb-weaving spider Araneus ventricosus genome elucidates the spidroin gene catalogue.</title>
        <authorList>
            <person name="Kono N."/>
            <person name="Nakamura H."/>
            <person name="Ohtoshi R."/>
            <person name="Moran D.A.P."/>
            <person name="Shinohara A."/>
            <person name="Yoshida Y."/>
            <person name="Fujiwara M."/>
            <person name="Mori M."/>
            <person name="Tomita M."/>
            <person name="Arakawa K."/>
        </authorList>
    </citation>
    <scope>NUCLEOTIDE SEQUENCE [LARGE SCALE GENOMIC DNA]</scope>
</reference>
<proteinExistence type="predicted"/>
<evidence type="ECO:0008006" key="3">
    <source>
        <dbReference type="Google" id="ProtNLM"/>
    </source>
</evidence>